<comment type="caution">
    <text evidence="9">The sequence shown here is derived from an EMBL/GenBank/DDBJ whole genome shotgun (WGS) entry which is preliminary data.</text>
</comment>
<sequence>MIGEASSSRTAVPLPLPLPSSPDPTQLAPGFRFHPTDEELVSYYLKRKVTGRPIRVDAISEVDVYGAEPWELPPLSRLRSRDLEWYFFTSLGRKYSNRCRTNRATVEGYWKTTGKDRPIQSRSRTVGMKKTLVYHAGRAPRGQRTNWVMHEYRLEEENLTRSEIQQDGYVVCRIFQKTGAGPQNGAQYGAPFIEEEWELEEDVDANVVLVNEARDDALMDPGVHDFVQLGDFPLDEESSIQHVDVVPHLARSDDEDYGCHTEDPSNFLIECLEEQGSDGDLPPDADFPTIQERKTSLNRLGKQKALEYQSNSSSIQNNAYVQLKDIFGEENASAILNIESTDCFLERCNNKSFVDEMGHSEILPQNADNLDNMPSQYPSGPLADGNLVYYDAVFHEVPCLEDGLTNETSLAPKVEFDFLDELMAYYDATEDNLNYPLPDSFEPRLESSASSKVVASCSSGKDVHVRQNLEAYESLQRAPINDDPLSGWNGNLTADGELKDCQDKTLTKRLATLLNAISAPPALADEAAVISKIVGKTSAAATNTTDTVHVTAGMIQIQSLMSSVGSTESWKLQKHSEMGILLSYGISKSVGNERRMKVYGGFISSVCWVGFHIFLLGSIVLFLSYKLGICACKL</sequence>
<evidence type="ECO:0000256" key="2">
    <source>
        <dbReference type="ARBA" id="ARBA00023015"/>
    </source>
</evidence>
<dbReference type="InterPro" id="IPR036093">
    <property type="entry name" value="NAC_dom_sf"/>
</dbReference>
<feature type="region of interest" description="Disordered" evidence="6">
    <location>
        <begin position="1"/>
        <end position="27"/>
    </location>
</feature>
<reference evidence="9 10" key="1">
    <citation type="journal article" date="2024" name="Plant Biotechnol. J.">
        <title>Dendrobium thyrsiflorum genome and its molecular insights into genes involved in important horticultural traits.</title>
        <authorList>
            <person name="Chen B."/>
            <person name="Wang J.Y."/>
            <person name="Zheng P.J."/>
            <person name="Li K.L."/>
            <person name="Liang Y.M."/>
            <person name="Chen X.F."/>
            <person name="Zhang C."/>
            <person name="Zhao X."/>
            <person name="He X."/>
            <person name="Zhang G.Q."/>
            <person name="Liu Z.J."/>
            <person name="Xu Q."/>
        </authorList>
    </citation>
    <scope>NUCLEOTIDE SEQUENCE [LARGE SCALE GENOMIC DNA]</scope>
    <source>
        <strain evidence="9">GZMU011</strain>
    </source>
</reference>
<evidence type="ECO:0000256" key="3">
    <source>
        <dbReference type="ARBA" id="ARBA00023125"/>
    </source>
</evidence>
<evidence type="ECO:0000256" key="5">
    <source>
        <dbReference type="ARBA" id="ARBA00023242"/>
    </source>
</evidence>
<dbReference type="Gene3D" id="2.170.150.80">
    <property type="entry name" value="NAC domain"/>
    <property type="match status" value="1"/>
</dbReference>
<keyword evidence="7" id="KW-0812">Transmembrane</keyword>
<feature type="transmembrane region" description="Helical" evidence="7">
    <location>
        <begin position="598"/>
        <end position="625"/>
    </location>
</feature>
<keyword evidence="7" id="KW-0472">Membrane</keyword>
<evidence type="ECO:0000259" key="8">
    <source>
        <dbReference type="PROSITE" id="PS51005"/>
    </source>
</evidence>
<protein>
    <recommendedName>
        <fullName evidence="8">NAC domain-containing protein</fullName>
    </recommendedName>
</protein>
<evidence type="ECO:0000313" key="9">
    <source>
        <dbReference type="EMBL" id="KAL0905136.1"/>
    </source>
</evidence>
<dbReference type="FunFam" id="2.170.150.80:FF:000002">
    <property type="entry name" value="Nac domain-containing protein 86"/>
    <property type="match status" value="1"/>
</dbReference>
<dbReference type="PANTHER" id="PTHR31744">
    <property type="entry name" value="PROTEIN CUP-SHAPED COTYLEDON 2-RELATED"/>
    <property type="match status" value="1"/>
</dbReference>
<dbReference type="AlphaFoldDB" id="A0ABD0TZJ7"/>
<dbReference type="GO" id="GO:0003677">
    <property type="term" value="F:DNA binding"/>
    <property type="evidence" value="ECO:0007669"/>
    <property type="project" value="UniProtKB-KW"/>
</dbReference>
<name>A0ABD0TZJ7_DENTH</name>
<evidence type="ECO:0000256" key="1">
    <source>
        <dbReference type="ARBA" id="ARBA00004123"/>
    </source>
</evidence>
<comment type="subcellular location">
    <subcellularLocation>
        <location evidence="1">Nucleus</location>
    </subcellularLocation>
</comment>
<keyword evidence="10" id="KW-1185">Reference proteome</keyword>
<keyword evidence="5" id="KW-0539">Nucleus</keyword>
<accession>A0ABD0TZJ7</accession>
<feature type="compositionally biased region" description="Polar residues" evidence="6">
    <location>
        <begin position="1"/>
        <end position="10"/>
    </location>
</feature>
<dbReference type="Proteomes" id="UP001552299">
    <property type="component" value="Unassembled WGS sequence"/>
</dbReference>
<dbReference type="EMBL" id="JANQDX010000019">
    <property type="protein sequence ID" value="KAL0905136.1"/>
    <property type="molecule type" value="Genomic_DNA"/>
</dbReference>
<dbReference type="InterPro" id="IPR003441">
    <property type="entry name" value="NAC-dom"/>
</dbReference>
<dbReference type="GO" id="GO:0005634">
    <property type="term" value="C:nucleus"/>
    <property type="evidence" value="ECO:0007669"/>
    <property type="project" value="UniProtKB-SubCell"/>
</dbReference>
<evidence type="ECO:0000256" key="4">
    <source>
        <dbReference type="ARBA" id="ARBA00023163"/>
    </source>
</evidence>
<evidence type="ECO:0000256" key="7">
    <source>
        <dbReference type="SAM" id="Phobius"/>
    </source>
</evidence>
<evidence type="ECO:0000313" key="10">
    <source>
        <dbReference type="Proteomes" id="UP001552299"/>
    </source>
</evidence>
<keyword evidence="7" id="KW-1133">Transmembrane helix</keyword>
<feature type="domain" description="NAC" evidence="8">
    <location>
        <begin position="27"/>
        <end position="177"/>
    </location>
</feature>
<organism evidence="9 10">
    <name type="scientific">Dendrobium thyrsiflorum</name>
    <name type="common">Pinecone-like raceme dendrobium</name>
    <name type="synonym">Orchid</name>
    <dbReference type="NCBI Taxonomy" id="117978"/>
    <lineage>
        <taxon>Eukaryota</taxon>
        <taxon>Viridiplantae</taxon>
        <taxon>Streptophyta</taxon>
        <taxon>Embryophyta</taxon>
        <taxon>Tracheophyta</taxon>
        <taxon>Spermatophyta</taxon>
        <taxon>Magnoliopsida</taxon>
        <taxon>Liliopsida</taxon>
        <taxon>Asparagales</taxon>
        <taxon>Orchidaceae</taxon>
        <taxon>Epidendroideae</taxon>
        <taxon>Malaxideae</taxon>
        <taxon>Dendrobiinae</taxon>
        <taxon>Dendrobium</taxon>
    </lineage>
</organism>
<proteinExistence type="predicted"/>
<keyword evidence="3" id="KW-0238">DNA-binding</keyword>
<evidence type="ECO:0000256" key="6">
    <source>
        <dbReference type="SAM" id="MobiDB-lite"/>
    </source>
</evidence>
<keyword evidence="2" id="KW-0805">Transcription regulation</keyword>
<dbReference type="Pfam" id="PF02365">
    <property type="entry name" value="NAM"/>
    <property type="match status" value="1"/>
</dbReference>
<dbReference type="PANTHER" id="PTHR31744:SF210">
    <property type="entry name" value="NAC DOMAIN-CONTAINING PROTEIN 86-LIKE"/>
    <property type="match status" value="1"/>
</dbReference>
<keyword evidence="4" id="KW-0804">Transcription</keyword>
<dbReference type="SUPFAM" id="SSF101941">
    <property type="entry name" value="NAC domain"/>
    <property type="match status" value="1"/>
</dbReference>
<gene>
    <name evidence="9" type="ORF">M5K25_027317</name>
</gene>
<dbReference type="PROSITE" id="PS51005">
    <property type="entry name" value="NAC"/>
    <property type="match status" value="1"/>
</dbReference>